<dbReference type="EMBL" id="BAABDQ010000049">
    <property type="protein sequence ID" value="GAA3613106.1"/>
    <property type="molecule type" value="Genomic_DNA"/>
</dbReference>
<proteinExistence type="predicted"/>
<feature type="chain" id="PRO_5045235095" evidence="1">
    <location>
        <begin position="29"/>
        <end position="118"/>
    </location>
</feature>
<keyword evidence="3" id="KW-1185">Reference proteome</keyword>
<reference evidence="3" key="1">
    <citation type="journal article" date="2019" name="Int. J. Syst. Evol. Microbiol.">
        <title>The Global Catalogue of Microorganisms (GCM) 10K type strain sequencing project: providing services to taxonomists for standard genome sequencing and annotation.</title>
        <authorList>
            <consortium name="The Broad Institute Genomics Platform"/>
            <consortium name="The Broad Institute Genome Sequencing Center for Infectious Disease"/>
            <person name="Wu L."/>
            <person name="Ma J."/>
        </authorList>
    </citation>
    <scope>NUCLEOTIDE SEQUENCE [LARGE SCALE GENOMIC DNA]</scope>
    <source>
        <strain evidence="3">JCM 17326</strain>
    </source>
</reference>
<evidence type="ECO:0000313" key="2">
    <source>
        <dbReference type="EMBL" id="GAA3613106.1"/>
    </source>
</evidence>
<evidence type="ECO:0000313" key="3">
    <source>
        <dbReference type="Proteomes" id="UP001500630"/>
    </source>
</evidence>
<comment type="caution">
    <text evidence="2">The sequence shown here is derived from an EMBL/GenBank/DDBJ whole genome shotgun (WGS) entry which is preliminary data.</text>
</comment>
<keyword evidence="1" id="KW-0732">Signal</keyword>
<organism evidence="2 3">
    <name type="scientific">Nonomuraea rosea</name>
    <dbReference type="NCBI Taxonomy" id="638574"/>
    <lineage>
        <taxon>Bacteria</taxon>
        <taxon>Bacillati</taxon>
        <taxon>Actinomycetota</taxon>
        <taxon>Actinomycetes</taxon>
        <taxon>Streptosporangiales</taxon>
        <taxon>Streptosporangiaceae</taxon>
        <taxon>Nonomuraea</taxon>
    </lineage>
</organism>
<gene>
    <name evidence="2" type="ORF">GCM10022419_117720</name>
</gene>
<accession>A0ABP6ZN72</accession>
<dbReference type="Proteomes" id="UP001500630">
    <property type="component" value="Unassembled WGS sequence"/>
</dbReference>
<dbReference type="RefSeq" id="WP_345576419.1">
    <property type="nucleotide sequence ID" value="NZ_BAABDQ010000049.1"/>
</dbReference>
<feature type="signal peptide" evidence="1">
    <location>
        <begin position="1"/>
        <end position="28"/>
    </location>
</feature>
<sequence>MSARIRTAALAVAASVALVPAIAPTASAAAKPNLRACYDGNCKITITKKVSFRIDPSFVFTKLTVSFNAGGVRVKSSGPGVSGSSYFSEGSSSTLNGITIVALSLSKKKAVLRLSTQG</sequence>
<protein>
    <submittedName>
        <fullName evidence="2">Uncharacterized protein</fullName>
    </submittedName>
</protein>
<name>A0ABP6ZN72_9ACTN</name>
<evidence type="ECO:0000256" key="1">
    <source>
        <dbReference type="SAM" id="SignalP"/>
    </source>
</evidence>